<reference evidence="3 4" key="1">
    <citation type="journal article" date="2022" name="Cell">
        <title>Repeat-based holocentromeres influence genome architecture and karyotype evolution.</title>
        <authorList>
            <person name="Hofstatter P.G."/>
            <person name="Thangavel G."/>
            <person name="Lux T."/>
            <person name="Neumann P."/>
            <person name="Vondrak T."/>
            <person name="Novak P."/>
            <person name="Zhang M."/>
            <person name="Costa L."/>
            <person name="Castellani M."/>
            <person name="Scott A."/>
            <person name="Toegelov H."/>
            <person name="Fuchs J."/>
            <person name="Mata-Sucre Y."/>
            <person name="Dias Y."/>
            <person name="Vanzela A.L.L."/>
            <person name="Huettel B."/>
            <person name="Almeida C.C.S."/>
            <person name="Simkova H."/>
            <person name="Souza G."/>
            <person name="Pedrosa-Harand A."/>
            <person name="Macas J."/>
            <person name="Mayer K.F.X."/>
            <person name="Houben A."/>
            <person name="Marques A."/>
        </authorList>
    </citation>
    <scope>NUCLEOTIDE SEQUENCE [LARGE SCALE GENOMIC DNA]</scope>
    <source>
        <strain evidence="3">RhyTen1mFocal</strain>
    </source>
</reference>
<dbReference type="AlphaFoldDB" id="A0AAD6EU64"/>
<keyword evidence="4" id="KW-1185">Reference proteome</keyword>
<comment type="similarity">
    <text evidence="1">Belongs to the 'GDSL' lipolytic enzyme family.</text>
</comment>
<dbReference type="Pfam" id="PF00657">
    <property type="entry name" value="Lipase_GDSL"/>
    <property type="match status" value="1"/>
</dbReference>
<dbReference type="EMBL" id="JAMRDG010000001">
    <property type="protein sequence ID" value="KAJ3701184.1"/>
    <property type="molecule type" value="Genomic_DNA"/>
</dbReference>
<dbReference type="GO" id="GO:0016788">
    <property type="term" value="F:hydrolase activity, acting on ester bonds"/>
    <property type="evidence" value="ECO:0007669"/>
    <property type="project" value="InterPro"/>
</dbReference>
<evidence type="ECO:0000313" key="4">
    <source>
        <dbReference type="Proteomes" id="UP001210211"/>
    </source>
</evidence>
<evidence type="ECO:0000313" key="3">
    <source>
        <dbReference type="EMBL" id="KAJ3701184.1"/>
    </source>
</evidence>
<dbReference type="InterPro" id="IPR036514">
    <property type="entry name" value="SGNH_hydro_sf"/>
</dbReference>
<protein>
    <submittedName>
        <fullName evidence="3">Uncharacterized protein</fullName>
    </submittedName>
</protein>
<accession>A0AAD6EU64</accession>
<evidence type="ECO:0000256" key="1">
    <source>
        <dbReference type="ARBA" id="ARBA00008668"/>
    </source>
</evidence>
<dbReference type="PANTHER" id="PTHR22835">
    <property type="entry name" value="ZINC FINGER FYVE DOMAIN CONTAINING PROTEIN"/>
    <property type="match status" value="1"/>
</dbReference>
<comment type="caution">
    <text evidence="3">The sequence shown here is derived from an EMBL/GenBank/DDBJ whole genome shotgun (WGS) entry which is preliminary data.</text>
</comment>
<dbReference type="PANTHER" id="PTHR22835:SF681">
    <property type="entry name" value="OS01G0216300 PROTEIN"/>
    <property type="match status" value="1"/>
</dbReference>
<keyword evidence="2" id="KW-0325">Glycoprotein</keyword>
<evidence type="ECO:0000256" key="2">
    <source>
        <dbReference type="ARBA" id="ARBA00023180"/>
    </source>
</evidence>
<proteinExistence type="inferred from homology"/>
<dbReference type="Proteomes" id="UP001210211">
    <property type="component" value="Unassembled WGS sequence"/>
</dbReference>
<gene>
    <name evidence="3" type="ORF">LUZ61_004889</name>
</gene>
<dbReference type="Gene3D" id="3.40.50.1110">
    <property type="entry name" value="SGNH hydrolase"/>
    <property type="match status" value="1"/>
</dbReference>
<organism evidence="3 4">
    <name type="scientific">Rhynchospora tenuis</name>
    <dbReference type="NCBI Taxonomy" id="198213"/>
    <lineage>
        <taxon>Eukaryota</taxon>
        <taxon>Viridiplantae</taxon>
        <taxon>Streptophyta</taxon>
        <taxon>Embryophyta</taxon>
        <taxon>Tracheophyta</taxon>
        <taxon>Spermatophyta</taxon>
        <taxon>Magnoliopsida</taxon>
        <taxon>Liliopsida</taxon>
        <taxon>Poales</taxon>
        <taxon>Cyperaceae</taxon>
        <taxon>Cyperoideae</taxon>
        <taxon>Rhynchosporeae</taxon>
        <taxon>Rhynchospora</taxon>
    </lineage>
</organism>
<name>A0AAD6EU64_9POAL</name>
<dbReference type="InterPro" id="IPR001087">
    <property type="entry name" value="GDSL"/>
</dbReference>
<sequence length="341" mass="37114">MESTRCNVFRGILKESIYTEGLGLPLLLPSLLKGKDFSKGTNFAVSSATALDLSFFQQNNIAIAPFNISLNVQIGWFQDLKPSLCNTTESCSDYFSKALFIIGEIGGNDYIFMLLSNKTVDYVRSYVPTVVDTINTAAEVLLKQGVMHLMLPGLGPMGCTPVILTLFASTNESDYDSFGCLKKYNTISSYHSQLLSQTVTQLSAKYSEARIIFADYNGPVLAALQSPELFGFNNKTTLKVCCGGGGPYNFNPSAICGQPGGIFHSTFFLGGAAHRNQPDPPPVAPVRPHHLPVALETSIPTILRLILPPKLPPCRAVRSHGNLVRSHKISRHARVNDAARE</sequence>